<keyword evidence="6" id="KW-1185">Reference proteome</keyword>
<dbReference type="InterPro" id="IPR008258">
    <property type="entry name" value="Transglycosylase_SLT_dom_1"/>
</dbReference>
<evidence type="ECO:0000259" key="4">
    <source>
        <dbReference type="Pfam" id="PF01464"/>
    </source>
</evidence>
<sequence>MADDLQSSVDRAFREASARHNVDEKWLRAIAQTESGGRLDAVSPAGAVGLMQIMPDTARGLGIDPRDPVQAIHGAARMLDENLRRYGNPDDAMRAYNAGTDRARWDNEQTRAYPAKVMANMAEIAKRQSARKQPDVLDDSVYGWDDAPKGGGAATLDDGIYGWDEKPSPAMARSQQTGSAPEQSRLGKAWTVANDTVNAAGREIDRTGAGVSHLLGWLASAGHHLDNPVSRTANRLGDWVEGLEKADEESRAGDYGADYSNALGTAAGALLSTEIGGKLVRRVAPALEGSRPGRIVANTLTGDGSTAARWANNGLAAGVQTALAGGDWKDAAALGIGLGAAGSVAGRAGAHLSGAARRVGDYLGPEGARMRSAEGTPSAAGAAEGEARPGAASASEQRAEERAQKKAASNIGAFTSPDKAADAIMRAFSSTDGTRLYEALVPGVFHTLATRNRDVKMAGLEDNLRDLYPDAFRALDASNGDAYVRHLRETVGTPEQIQKMEVERSEFERAQRESAFANEEPVSTDDLHSILDRHIADSRGNEPVKAALNKAKAALTDASEEDGTAMPSNLWNVRKAIGYGLQQAAASESAHMRAAASRLSPFMEDLAEKIDHGAPGFRDYLSGYSSRSSDIGSLRFLQSRGLTQAANDAPSGEAVNYTALKRLIGQIDKNEVSVSTKGTDAVTPAQEARLRALYRDMLAEREMREAGRSSGASKTFKAAMTQRAKEVRGGFTGGLLAPVAAAIGGHEGGAFTGGALGAALHGGNTLVSHALANRRMTNMERTDQKVITRLLGG</sequence>
<protein>
    <submittedName>
        <fullName evidence="5">Lytic transglycosylase domain-containing protein</fullName>
    </submittedName>
</protein>
<dbReference type="EMBL" id="JABEQE010000010">
    <property type="protein sequence ID" value="MBB2172879.1"/>
    <property type="molecule type" value="Genomic_DNA"/>
</dbReference>
<gene>
    <name evidence="5" type="ORF">HLH35_12240</name>
</gene>
<evidence type="ECO:0000313" key="6">
    <source>
        <dbReference type="Proteomes" id="UP000577891"/>
    </source>
</evidence>
<dbReference type="RefSeq" id="WP_182979405.1">
    <property type="nucleotide sequence ID" value="NZ_BAABGB010000005.1"/>
</dbReference>
<evidence type="ECO:0000256" key="2">
    <source>
        <dbReference type="ARBA" id="ARBA00009387"/>
    </source>
</evidence>
<evidence type="ECO:0000256" key="1">
    <source>
        <dbReference type="ARBA" id="ARBA00007734"/>
    </source>
</evidence>
<dbReference type="SUPFAM" id="SSF53955">
    <property type="entry name" value="Lysozyme-like"/>
    <property type="match status" value="1"/>
</dbReference>
<reference evidence="5 6" key="1">
    <citation type="submission" date="2020-04" db="EMBL/GenBank/DDBJ databases">
        <title>Description of novel Gluconacetobacter.</title>
        <authorList>
            <person name="Sombolestani A."/>
        </authorList>
    </citation>
    <scope>NUCLEOTIDE SEQUENCE [LARGE SCALE GENOMIC DNA]</scope>
    <source>
        <strain evidence="5 6">LMG 27724</strain>
    </source>
</reference>
<evidence type="ECO:0000256" key="3">
    <source>
        <dbReference type="SAM" id="MobiDB-lite"/>
    </source>
</evidence>
<name>A0A7W4J1H5_9PROT</name>
<dbReference type="CDD" id="cd00254">
    <property type="entry name" value="LT-like"/>
    <property type="match status" value="1"/>
</dbReference>
<dbReference type="PANTHER" id="PTHR37423:SF2">
    <property type="entry name" value="MEMBRANE-BOUND LYTIC MUREIN TRANSGLYCOSYLASE C"/>
    <property type="match status" value="1"/>
</dbReference>
<feature type="region of interest" description="Disordered" evidence="3">
    <location>
        <begin position="366"/>
        <end position="411"/>
    </location>
</feature>
<dbReference type="Gene3D" id="1.10.530.10">
    <property type="match status" value="1"/>
</dbReference>
<dbReference type="Proteomes" id="UP000577891">
    <property type="component" value="Unassembled WGS sequence"/>
</dbReference>
<dbReference type="PANTHER" id="PTHR37423">
    <property type="entry name" value="SOLUBLE LYTIC MUREIN TRANSGLYCOSYLASE-RELATED"/>
    <property type="match status" value="1"/>
</dbReference>
<comment type="similarity">
    <text evidence="1">Belongs to the transglycosylase Slt family.</text>
</comment>
<accession>A0A7W4J1H5</accession>
<dbReference type="InterPro" id="IPR023346">
    <property type="entry name" value="Lysozyme-like_dom_sf"/>
</dbReference>
<feature type="domain" description="Transglycosylase SLT" evidence="4">
    <location>
        <begin position="12"/>
        <end position="113"/>
    </location>
</feature>
<dbReference type="AlphaFoldDB" id="A0A7W4J1H5"/>
<feature type="compositionally biased region" description="Low complexity" evidence="3">
    <location>
        <begin position="373"/>
        <end position="396"/>
    </location>
</feature>
<proteinExistence type="inferred from homology"/>
<comment type="caution">
    <text evidence="5">The sequence shown here is derived from an EMBL/GenBank/DDBJ whole genome shotgun (WGS) entry which is preliminary data.</text>
</comment>
<dbReference type="Pfam" id="PF01464">
    <property type="entry name" value="SLT"/>
    <property type="match status" value="1"/>
</dbReference>
<organism evidence="5 6">
    <name type="scientific">Gluconacetobacter asukensis</name>
    <dbReference type="NCBI Taxonomy" id="1017181"/>
    <lineage>
        <taxon>Bacteria</taxon>
        <taxon>Pseudomonadati</taxon>
        <taxon>Pseudomonadota</taxon>
        <taxon>Alphaproteobacteria</taxon>
        <taxon>Acetobacterales</taxon>
        <taxon>Acetobacteraceae</taxon>
        <taxon>Gluconacetobacter</taxon>
    </lineage>
</organism>
<evidence type="ECO:0000313" key="5">
    <source>
        <dbReference type="EMBL" id="MBB2172879.1"/>
    </source>
</evidence>
<comment type="similarity">
    <text evidence="2">Belongs to the virb1 family.</text>
</comment>